<evidence type="ECO:0000313" key="6">
    <source>
        <dbReference type="Proteomes" id="UP000321110"/>
    </source>
</evidence>
<dbReference type="PANTHER" id="PTHR43280">
    <property type="entry name" value="ARAC-FAMILY TRANSCRIPTIONAL REGULATOR"/>
    <property type="match status" value="1"/>
</dbReference>
<evidence type="ECO:0000256" key="2">
    <source>
        <dbReference type="ARBA" id="ARBA00023125"/>
    </source>
</evidence>
<dbReference type="InterPro" id="IPR018062">
    <property type="entry name" value="HTH_AraC-typ_CS"/>
</dbReference>
<gene>
    <name evidence="5" type="ORF">E6Q69_18335</name>
</gene>
<dbReference type="AlphaFoldDB" id="A0A5C7VNB0"/>
<dbReference type="InterPro" id="IPR018060">
    <property type="entry name" value="HTH_AraC"/>
</dbReference>
<name>A0A5C7VNB0_AQUAC</name>
<keyword evidence="2" id="KW-0238">DNA-binding</keyword>
<feature type="domain" description="HTH araC/xylS-type" evidence="4">
    <location>
        <begin position="55"/>
        <end position="141"/>
    </location>
</feature>
<dbReference type="GO" id="GO:0009893">
    <property type="term" value="P:positive regulation of metabolic process"/>
    <property type="evidence" value="ECO:0007669"/>
    <property type="project" value="UniProtKB-ARBA"/>
</dbReference>
<dbReference type="PROSITE" id="PS01124">
    <property type="entry name" value="HTH_ARAC_FAMILY_2"/>
    <property type="match status" value="1"/>
</dbReference>
<evidence type="ECO:0000256" key="3">
    <source>
        <dbReference type="ARBA" id="ARBA00023163"/>
    </source>
</evidence>
<dbReference type="InterPro" id="IPR009057">
    <property type="entry name" value="Homeodomain-like_sf"/>
</dbReference>
<keyword evidence="3" id="KW-0804">Transcription</keyword>
<dbReference type="SMART" id="SM00342">
    <property type="entry name" value="HTH_ARAC"/>
    <property type="match status" value="1"/>
</dbReference>
<dbReference type="GO" id="GO:0003700">
    <property type="term" value="F:DNA-binding transcription factor activity"/>
    <property type="evidence" value="ECO:0007669"/>
    <property type="project" value="InterPro"/>
</dbReference>
<dbReference type="SUPFAM" id="SSF46689">
    <property type="entry name" value="Homeodomain-like"/>
    <property type="match status" value="2"/>
</dbReference>
<dbReference type="PANTHER" id="PTHR43280:SF30">
    <property type="entry name" value="MMSAB OPERON REGULATORY PROTEIN"/>
    <property type="match status" value="1"/>
</dbReference>
<keyword evidence="1" id="KW-0805">Transcription regulation</keyword>
<dbReference type="Gene3D" id="1.10.10.60">
    <property type="entry name" value="Homeodomain-like"/>
    <property type="match status" value="2"/>
</dbReference>
<dbReference type="Pfam" id="PF12833">
    <property type="entry name" value="HTH_18"/>
    <property type="match status" value="1"/>
</dbReference>
<comment type="caution">
    <text evidence="5">The sequence shown here is derived from an EMBL/GenBank/DDBJ whole genome shotgun (WGS) entry which is preliminary data.</text>
</comment>
<evidence type="ECO:0000259" key="4">
    <source>
        <dbReference type="PROSITE" id="PS01124"/>
    </source>
</evidence>
<dbReference type="PROSITE" id="PS00041">
    <property type="entry name" value="HTH_ARAC_FAMILY_1"/>
    <property type="match status" value="1"/>
</dbReference>
<sequence>MHVTLLLADHCSAASATMALEILRAANLFADAGEPLFEVVVASHDGLPVPSLSGQPLLIDELAGRFGFGVRNFKRRFKEATGYTPLAYLQTLRLEKAKQLLETTRMSLDSITFAVGYEDSNSFRRLFQQRVGLLPAAYRKKFQARAG</sequence>
<accession>A0A5C7VNB0</accession>
<evidence type="ECO:0000256" key="1">
    <source>
        <dbReference type="ARBA" id="ARBA00023015"/>
    </source>
</evidence>
<protein>
    <submittedName>
        <fullName evidence="5">Helix-turn-helix domain-containing protein</fullName>
    </submittedName>
</protein>
<dbReference type="EMBL" id="SSFO01000311">
    <property type="protein sequence ID" value="TXI27186.1"/>
    <property type="molecule type" value="Genomic_DNA"/>
</dbReference>
<reference evidence="5 6" key="1">
    <citation type="submission" date="2018-09" db="EMBL/GenBank/DDBJ databases">
        <title>Metagenome Assembled Genomes from an Advanced Water Purification Facility.</title>
        <authorList>
            <person name="Stamps B.W."/>
            <person name="Spear J.R."/>
        </authorList>
    </citation>
    <scope>NUCLEOTIDE SEQUENCE [LARGE SCALE GENOMIC DNA]</scope>
    <source>
        <strain evidence="5">Bin_52_1</strain>
    </source>
</reference>
<dbReference type="Proteomes" id="UP000321110">
    <property type="component" value="Unassembled WGS sequence"/>
</dbReference>
<proteinExistence type="predicted"/>
<dbReference type="GO" id="GO:0043565">
    <property type="term" value="F:sequence-specific DNA binding"/>
    <property type="evidence" value="ECO:0007669"/>
    <property type="project" value="InterPro"/>
</dbReference>
<evidence type="ECO:0000313" key="5">
    <source>
        <dbReference type="EMBL" id="TXI27186.1"/>
    </source>
</evidence>
<organism evidence="5 6">
    <name type="scientific">Aquipseudomonas alcaligenes</name>
    <name type="common">Pseudomonas alcaligenes</name>
    <dbReference type="NCBI Taxonomy" id="43263"/>
    <lineage>
        <taxon>Bacteria</taxon>
        <taxon>Pseudomonadati</taxon>
        <taxon>Pseudomonadota</taxon>
        <taxon>Gammaproteobacteria</taxon>
        <taxon>Pseudomonadales</taxon>
        <taxon>Pseudomonadaceae</taxon>
        <taxon>Aquipseudomonas</taxon>
    </lineage>
</organism>